<dbReference type="SMART" id="SM00387">
    <property type="entry name" value="HATPase_c"/>
    <property type="match status" value="1"/>
</dbReference>
<dbReference type="PROSITE" id="PS50885">
    <property type="entry name" value="HAMP"/>
    <property type="match status" value="1"/>
</dbReference>
<evidence type="ECO:0000259" key="12">
    <source>
        <dbReference type="PROSITE" id="PS50885"/>
    </source>
</evidence>
<evidence type="ECO:0000313" key="13">
    <source>
        <dbReference type="EMBL" id="GAA1560545.1"/>
    </source>
</evidence>
<evidence type="ECO:0000313" key="14">
    <source>
        <dbReference type="Proteomes" id="UP001501705"/>
    </source>
</evidence>
<evidence type="ECO:0000256" key="10">
    <source>
        <dbReference type="SAM" id="Phobius"/>
    </source>
</evidence>
<dbReference type="RefSeq" id="WP_344232787.1">
    <property type="nucleotide sequence ID" value="NZ_BAAAPH010000004.1"/>
</dbReference>
<dbReference type="InterPro" id="IPR036097">
    <property type="entry name" value="HisK_dim/P_sf"/>
</dbReference>
<evidence type="ECO:0000256" key="5">
    <source>
        <dbReference type="ARBA" id="ARBA00022679"/>
    </source>
</evidence>
<dbReference type="PANTHER" id="PTHR45436:SF5">
    <property type="entry name" value="SENSOR HISTIDINE KINASE TRCS"/>
    <property type="match status" value="1"/>
</dbReference>
<dbReference type="Gene3D" id="6.10.340.10">
    <property type="match status" value="1"/>
</dbReference>
<dbReference type="SUPFAM" id="SSF55874">
    <property type="entry name" value="ATPase domain of HSP90 chaperone/DNA topoisomerase II/histidine kinase"/>
    <property type="match status" value="1"/>
</dbReference>
<evidence type="ECO:0000256" key="2">
    <source>
        <dbReference type="ARBA" id="ARBA00004236"/>
    </source>
</evidence>
<feature type="domain" description="Histidine kinase" evidence="11">
    <location>
        <begin position="227"/>
        <end position="426"/>
    </location>
</feature>
<comment type="caution">
    <text evidence="13">The sequence shown here is derived from an EMBL/GenBank/DDBJ whole genome shotgun (WGS) entry which is preliminary data.</text>
</comment>
<dbReference type="Pfam" id="PF02518">
    <property type="entry name" value="HATPase_c"/>
    <property type="match status" value="1"/>
</dbReference>
<dbReference type="Proteomes" id="UP001501705">
    <property type="component" value="Unassembled WGS sequence"/>
</dbReference>
<evidence type="ECO:0000256" key="7">
    <source>
        <dbReference type="ARBA" id="ARBA00022777"/>
    </source>
</evidence>
<keyword evidence="8 10" id="KW-1133">Transmembrane helix</keyword>
<keyword evidence="6 10" id="KW-0812">Transmembrane</keyword>
<name>A0ABP4NJZ3_9ACTN</name>
<dbReference type="EMBL" id="BAAAPH010000004">
    <property type="protein sequence ID" value="GAA1560545.1"/>
    <property type="molecule type" value="Genomic_DNA"/>
</dbReference>
<organism evidence="13 14">
    <name type="scientific">Kribbella hippodromi</name>
    <dbReference type="NCBI Taxonomy" id="434347"/>
    <lineage>
        <taxon>Bacteria</taxon>
        <taxon>Bacillati</taxon>
        <taxon>Actinomycetota</taxon>
        <taxon>Actinomycetes</taxon>
        <taxon>Propionibacteriales</taxon>
        <taxon>Kribbellaceae</taxon>
        <taxon>Kribbella</taxon>
    </lineage>
</organism>
<dbReference type="Pfam" id="PF00512">
    <property type="entry name" value="HisKA"/>
    <property type="match status" value="1"/>
</dbReference>
<keyword evidence="5" id="KW-0808">Transferase</keyword>
<dbReference type="EC" id="2.7.13.3" evidence="3"/>
<dbReference type="GO" id="GO:0016301">
    <property type="term" value="F:kinase activity"/>
    <property type="evidence" value="ECO:0007669"/>
    <property type="project" value="UniProtKB-KW"/>
</dbReference>
<evidence type="ECO:0000256" key="3">
    <source>
        <dbReference type="ARBA" id="ARBA00012438"/>
    </source>
</evidence>
<dbReference type="PANTHER" id="PTHR45436">
    <property type="entry name" value="SENSOR HISTIDINE KINASE YKOH"/>
    <property type="match status" value="1"/>
</dbReference>
<keyword evidence="7 13" id="KW-0418">Kinase</keyword>
<dbReference type="InterPro" id="IPR050428">
    <property type="entry name" value="TCS_sensor_his_kinase"/>
</dbReference>
<feature type="domain" description="HAMP" evidence="12">
    <location>
        <begin position="167"/>
        <end position="219"/>
    </location>
</feature>
<dbReference type="CDD" id="cd00082">
    <property type="entry name" value="HisKA"/>
    <property type="match status" value="1"/>
</dbReference>
<dbReference type="InterPro" id="IPR003661">
    <property type="entry name" value="HisK_dim/P_dom"/>
</dbReference>
<comment type="catalytic activity">
    <reaction evidence="1">
        <text>ATP + protein L-histidine = ADP + protein N-phospho-L-histidine.</text>
        <dbReference type="EC" id="2.7.13.3"/>
    </reaction>
</comment>
<evidence type="ECO:0000256" key="6">
    <source>
        <dbReference type="ARBA" id="ARBA00022692"/>
    </source>
</evidence>
<evidence type="ECO:0000259" key="11">
    <source>
        <dbReference type="PROSITE" id="PS50109"/>
    </source>
</evidence>
<feature type="transmembrane region" description="Helical" evidence="10">
    <location>
        <begin position="141"/>
        <end position="164"/>
    </location>
</feature>
<dbReference type="SMART" id="SM00304">
    <property type="entry name" value="HAMP"/>
    <property type="match status" value="1"/>
</dbReference>
<dbReference type="Gene3D" id="1.10.287.130">
    <property type="match status" value="1"/>
</dbReference>
<reference evidence="14" key="1">
    <citation type="journal article" date="2019" name="Int. J. Syst. Evol. Microbiol.">
        <title>The Global Catalogue of Microorganisms (GCM) 10K type strain sequencing project: providing services to taxonomists for standard genome sequencing and annotation.</title>
        <authorList>
            <consortium name="The Broad Institute Genomics Platform"/>
            <consortium name="The Broad Institute Genome Sequencing Center for Infectious Disease"/>
            <person name="Wu L."/>
            <person name="Ma J."/>
        </authorList>
    </citation>
    <scope>NUCLEOTIDE SEQUENCE [LARGE SCALE GENOMIC DNA]</scope>
    <source>
        <strain evidence="14">JCM 15572</strain>
    </source>
</reference>
<dbReference type="CDD" id="cd06225">
    <property type="entry name" value="HAMP"/>
    <property type="match status" value="1"/>
</dbReference>
<accession>A0ABP4NJZ3</accession>
<proteinExistence type="predicted"/>
<keyword evidence="9" id="KW-0902">Two-component regulatory system</keyword>
<protein>
    <recommendedName>
        <fullName evidence="3">histidine kinase</fullName>
        <ecNumber evidence="3">2.7.13.3</ecNumber>
    </recommendedName>
</protein>
<evidence type="ECO:0000256" key="4">
    <source>
        <dbReference type="ARBA" id="ARBA00022553"/>
    </source>
</evidence>
<dbReference type="InterPro" id="IPR036890">
    <property type="entry name" value="HATPase_C_sf"/>
</dbReference>
<keyword evidence="10" id="KW-0472">Membrane</keyword>
<gene>
    <name evidence="13" type="ORF">GCM10009804_16650</name>
</gene>
<dbReference type="SUPFAM" id="SSF158472">
    <property type="entry name" value="HAMP domain-like"/>
    <property type="match status" value="1"/>
</dbReference>
<dbReference type="Gene3D" id="3.30.565.10">
    <property type="entry name" value="Histidine kinase-like ATPase, C-terminal domain"/>
    <property type="match status" value="1"/>
</dbReference>
<dbReference type="InterPro" id="IPR003594">
    <property type="entry name" value="HATPase_dom"/>
</dbReference>
<keyword evidence="14" id="KW-1185">Reference proteome</keyword>
<dbReference type="PROSITE" id="PS50109">
    <property type="entry name" value="HIS_KIN"/>
    <property type="match status" value="1"/>
</dbReference>
<evidence type="ECO:0000256" key="8">
    <source>
        <dbReference type="ARBA" id="ARBA00022989"/>
    </source>
</evidence>
<dbReference type="InterPro" id="IPR003660">
    <property type="entry name" value="HAMP_dom"/>
</dbReference>
<dbReference type="Pfam" id="PF00672">
    <property type="entry name" value="HAMP"/>
    <property type="match status" value="1"/>
</dbReference>
<dbReference type="SMART" id="SM00388">
    <property type="entry name" value="HisKA"/>
    <property type="match status" value="1"/>
</dbReference>
<evidence type="ECO:0000256" key="1">
    <source>
        <dbReference type="ARBA" id="ARBA00000085"/>
    </source>
</evidence>
<evidence type="ECO:0000256" key="9">
    <source>
        <dbReference type="ARBA" id="ARBA00023012"/>
    </source>
</evidence>
<sequence length="427" mass="44727">MRRRVSRVAIAAVLVSLILLAIPFAIGIRVSFFAGERSELERAALAAAVQVGPDFTANDPVELPPAMTDGQVAVYDRSLHLRAGSGPAVADGTTRAGLEGHVVQGQSGDSLVVAVPVASSEKVIGVVRASSAVGGVWNRILLAWLAVLGAVVVALLVGVGVATWQARRLSAPLEALARTADAVTAGDLFARADLSGIREVDAVARAQNTMVERLSAVLGQARHFAADAAHQLRTPLAGLRLTLESAQSEPAAEAHAALAGALQRTGELQQTVQDVLDLSRSSADGPRGVLGTVESLLADAEHRWHGLLAEHGRRITFEADAAVADRNIPLANCRQILDVLIDNARTHGQGTIQVQAHDTFDATTIDVADEGTIDSDSAQLFDPKPHHAGPRIGLRLARELVEVCGGRLVLAAGAPTTFRVLIPGEFR</sequence>
<dbReference type="SUPFAM" id="SSF47384">
    <property type="entry name" value="Homodimeric domain of signal transducing histidine kinase"/>
    <property type="match status" value="1"/>
</dbReference>
<keyword evidence="4" id="KW-0597">Phosphoprotein</keyword>
<comment type="subcellular location">
    <subcellularLocation>
        <location evidence="2">Cell membrane</location>
    </subcellularLocation>
</comment>
<dbReference type="InterPro" id="IPR005467">
    <property type="entry name" value="His_kinase_dom"/>
</dbReference>